<feature type="chain" id="PRO_5012812852" evidence="1">
    <location>
        <begin position="19"/>
        <end position="53"/>
    </location>
</feature>
<proteinExistence type="predicted"/>
<feature type="signal peptide" evidence="1">
    <location>
        <begin position="1"/>
        <end position="18"/>
    </location>
</feature>
<dbReference type="Proteomes" id="UP000221165">
    <property type="component" value="Unassembled WGS sequence"/>
</dbReference>
<accession>A0A2C6KL83</accession>
<reference evidence="2 3" key="1">
    <citation type="journal article" date="2017" name="Int. J. Parasitol.">
        <title>The genome of the protozoan parasite Cystoisospora suis and a reverse vaccinology approach to identify vaccine candidates.</title>
        <authorList>
            <person name="Palmieri N."/>
            <person name="Shrestha A."/>
            <person name="Ruttkowski B."/>
            <person name="Beck T."/>
            <person name="Vogl C."/>
            <person name="Tomley F."/>
            <person name="Blake D.P."/>
            <person name="Joachim A."/>
        </authorList>
    </citation>
    <scope>NUCLEOTIDE SEQUENCE [LARGE SCALE GENOMIC DNA]</scope>
    <source>
        <strain evidence="2 3">Wien I</strain>
    </source>
</reference>
<keyword evidence="1" id="KW-0732">Signal</keyword>
<dbReference type="RefSeq" id="XP_067918967.1">
    <property type="nucleotide sequence ID" value="XM_068069062.1"/>
</dbReference>
<evidence type="ECO:0000313" key="2">
    <source>
        <dbReference type="EMBL" id="PHJ17242.1"/>
    </source>
</evidence>
<sequence length="53" mass="6355">MSLYIFLSVYVCMDGALTCMNERERKRYTVLSFYGSVRCMLTDMTRYHLLLKM</sequence>
<keyword evidence="3" id="KW-1185">Reference proteome</keyword>
<protein>
    <submittedName>
        <fullName evidence="2">Uncharacterized protein</fullName>
    </submittedName>
</protein>
<dbReference type="EMBL" id="MIGC01005148">
    <property type="protein sequence ID" value="PHJ17242.1"/>
    <property type="molecule type" value="Genomic_DNA"/>
</dbReference>
<dbReference type="GeneID" id="94432273"/>
<dbReference type="VEuPathDB" id="ToxoDB:CSUI_008943"/>
<evidence type="ECO:0000256" key="1">
    <source>
        <dbReference type="SAM" id="SignalP"/>
    </source>
</evidence>
<name>A0A2C6KL83_9APIC</name>
<comment type="caution">
    <text evidence="2">The sequence shown here is derived from an EMBL/GenBank/DDBJ whole genome shotgun (WGS) entry which is preliminary data.</text>
</comment>
<dbReference type="AlphaFoldDB" id="A0A2C6KL83"/>
<evidence type="ECO:0000313" key="3">
    <source>
        <dbReference type="Proteomes" id="UP000221165"/>
    </source>
</evidence>
<organism evidence="2 3">
    <name type="scientific">Cystoisospora suis</name>
    <dbReference type="NCBI Taxonomy" id="483139"/>
    <lineage>
        <taxon>Eukaryota</taxon>
        <taxon>Sar</taxon>
        <taxon>Alveolata</taxon>
        <taxon>Apicomplexa</taxon>
        <taxon>Conoidasida</taxon>
        <taxon>Coccidia</taxon>
        <taxon>Eucoccidiorida</taxon>
        <taxon>Eimeriorina</taxon>
        <taxon>Sarcocystidae</taxon>
        <taxon>Cystoisospora</taxon>
    </lineage>
</organism>
<feature type="non-terminal residue" evidence="2">
    <location>
        <position position="53"/>
    </location>
</feature>
<gene>
    <name evidence="2" type="ORF">CSUI_008943</name>
</gene>